<reference evidence="4" key="1">
    <citation type="submission" date="2023-08" db="EMBL/GenBank/DDBJ databases">
        <authorList>
            <person name="Alioto T."/>
            <person name="Alioto T."/>
            <person name="Gomez Garrido J."/>
        </authorList>
    </citation>
    <scope>NUCLEOTIDE SEQUENCE</scope>
</reference>
<dbReference type="SMART" id="SM00409">
    <property type="entry name" value="IG"/>
    <property type="match status" value="1"/>
</dbReference>
<feature type="transmembrane region" description="Helical" evidence="1">
    <location>
        <begin position="172"/>
        <end position="196"/>
    </location>
</feature>
<dbReference type="AlphaFoldDB" id="A0AAV1FK87"/>
<evidence type="ECO:0000313" key="4">
    <source>
        <dbReference type="EMBL" id="CAJ1061632.1"/>
    </source>
</evidence>
<proteinExistence type="predicted"/>
<evidence type="ECO:0000256" key="2">
    <source>
        <dbReference type="SAM" id="SignalP"/>
    </source>
</evidence>
<keyword evidence="1" id="KW-0472">Membrane</keyword>
<keyword evidence="1" id="KW-1133">Transmembrane helix</keyword>
<feature type="domain" description="Immunoglobulin" evidence="3">
    <location>
        <begin position="32"/>
        <end position="147"/>
    </location>
</feature>
<dbReference type="InterPro" id="IPR013783">
    <property type="entry name" value="Ig-like_fold"/>
</dbReference>
<sequence>MQLNGLNEFSLMLILAFCSEGLGSGNWTITIDRTVTAQRGSDVTINCTFDCPSSHCSDNVQIYWKKRKGKSFDKADNSQNEFVFHKNKTFVLERYREKTKLVQDKGNKDCSLKIQDVTDNDKDIYVRLITKSDKYSFYSNTVSIRVFDRKNTSPTVETTTTAIIPTISPTTVYTAIFVPLSVLVIILIIIGTFCLMKHKRKQSMSREGSGYYANFPRASSNNAKSEISCKKIDNLPELNDIEDPVYINMKDPLDQMDNTNNIYANVSFSR</sequence>
<feature type="chain" id="PRO_5043449271" evidence="2">
    <location>
        <begin position="24"/>
        <end position="270"/>
    </location>
</feature>
<dbReference type="Gene3D" id="2.60.40.10">
    <property type="entry name" value="Immunoglobulins"/>
    <property type="match status" value="1"/>
</dbReference>
<protein>
    <submittedName>
        <fullName evidence="4">Uncharacterized protein LOC117813761</fullName>
    </submittedName>
</protein>
<organism evidence="4 5">
    <name type="scientific">Xyrichtys novacula</name>
    <name type="common">Pearly razorfish</name>
    <name type="synonym">Hemipteronotus novacula</name>
    <dbReference type="NCBI Taxonomy" id="13765"/>
    <lineage>
        <taxon>Eukaryota</taxon>
        <taxon>Metazoa</taxon>
        <taxon>Chordata</taxon>
        <taxon>Craniata</taxon>
        <taxon>Vertebrata</taxon>
        <taxon>Euteleostomi</taxon>
        <taxon>Actinopterygii</taxon>
        <taxon>Neopterygii</taxon>
        <taxon>Teleostei</taxon>
        <taxon>Neoteleostei</taxon>
        <taxon>Acanthomorphata</taxon>
        <taxon>Eupercaria</taxon>
        <taxon>Labriformes</taxon>
        <taxon>Labridae</taxon>
        <taxon>Xyrichtys</taxon>
    </lineage>
</organism>
<dbReference type="EMBL" id="OY660871">
    <property type="protein sequence ID" value="CAJ1061632.1"/>
    <property type="molecule type" value="Genomic_DNA"/>
</dbReference>
<dbReference type="SUPFAM" id="SSF48726">
    <property type="entry name" value="Immunoglobulin"/>
    <property type="match status" value="1"/>
</dbReference>
<evidence type="ECO:0000313" key="5">
    <source>
        <dbReference type="Proteomes" id="UP001178508"/>
    </source>
</evidence>
<feature type="signal peptide" evidence="2">
    <location>
        <begin position="1"/>
        <end position="23"/>
    </location>
</feature>
<dbReference type="PANTHER" id="PTHR46484">
    <property type="entry name" value="SI:CH211-171H4.5-RELATED"/>
    <property type="match status" value="1"/>
</dbReference>
<dbReference type="InterPro" id="IPR036179">
    <property type="entry name" value="Ig-like_dom_sf"/>
</dbReference>
<dbReference type="PANTHER" id="PTHR46484:SF6">
    <property type="entry name" value="MYELIN-ASSOCIATED GLYCOPROTEIN-LIKE"/>
    <property type="match status" value="1"/>
</dbReference>
<dbReference type="InterPro" id="IPR013106">
    <property type="entry name" value="Ig_V-set"/>
</dbReference>
<dbReference type="InterPro" id="IPR003599">
    <property type="entry name" value="Ig_sub"/>
</dbReference>
<keyword evidence="2" id="KW-0732">Signal</keyword>
<name>A0AAV1FK87_XYRNO</name>
<evidence type="ECO:0000259" key="3">
    <source>
        <dbReference type="SMART" id="SM00409"/>
    </source>
</evidence>
<keyword evidence="5" id="KW-1185">Reference proteome</keyword>
<gene>
    <name evidence="4" type="ORF">XNOV1_A036494</name>
</gene>
<evidence type="ECO:0000256" key="1">
    <source>
        <dbReference type="SAM" id="Phobius"/>
    </source>
</evidence>
<dbReference type="Pfam" id="PF07686">
    <property type="entry name" value="V-set"/>
    <property type="match status" value="1"/>
</dbReference>
<dbReference type="Proteomes" id="UP001178508">
    <property type="component" value="Chromosome 8"/>
</dbReference>
<keyword evidence="1" id="KW-0812">Transmembrane</keyword>
<accession>A0AAV1FK87</accession>